<keyword evidence="4" id="KW-1185">Reference proteome</keyword>
<dbReference type="PRINTS" id="PR00412">
    <property type="entry name" value="EPOXHYDRLASE"/>
</dbReference>
<dbReference type="Gene3D" id="3.40.50.1820">
    <property type="entry name" value="alpha/beta hydrolase"/>
    <property type="match status" value="1"/>
</dbReference>
<dbReference type="SUPFAM" id="SSF53474">
    <property type="entry name" value="alpha/beta-Hydrolases"/>
    <property type="match status" value="1"/>
</dbReference>
<evidence type="ECO:0000313" key="3">
    <source>
        <dbReference type="EMBL" id="GAA3545574.1"/>
    </source>
</evidence>
<dbReference type="PANTHER" id="PTHR43329">
    <property type="entry name" value="EPOXIDE HYDROLASE"/>
    <property type="match status" value="1"/>
</dbReference>
<dbReference type="InterPro" id="IPR000639">
    <property type="entry name" value="Epox_hydrolase-like"/>
</dbReference>
<evidence type="ECO:0000256" key="1">
    <source>
        <dbReference type="ARBA" id="ARBA00022801"/>
    </source>
</evidence>
<dbReference type="InterPro" id="IPR029058">
    <property type="entry name" value="AB_hydrolase_fold"/>
</dbReference>
<dbReference type="Proteomes" id="UP001500689">
    <property type="component" value="Unassembled WGS sequence"/>
</dbReference>
<proteinExistence type="predicted"/>
<evidence type="ECO:0000313" key="4">
    <source>
        <dbReference type="Proteomes" id="UP001500689"/>
    </source>
</evidence>
<sequence>MPLTKVRLGELTFDVADSGPADGPVVVLLHGFPQSHHCWDQVAEELNANGYRTIAPDQRGYSPGARPAAVRDYEIPLLVADVIGLLDALGVHKAHIVGHDWGAIVAWHLAVRHPERTQTLTAVSVPHPAAFTWARNHDPDQQKRSGYIDLFRREGEAEDALLGAESGLRAAFVPPLTEAQAAPHVALLSTRAALTAALNWYRAMTDETGELGPSTVPTTYVWSTEDQALGRAGAERCAQHVTGTYRFVQLDGITHWIPEQAPEAVTREILARAASAQ</sequence>
<dbReference type="GO" id="GO:0016787">
    <property type="term" value="F:hydrolase activity"/>
    <property type="evidence" value="ECO:0007669"/>
    <property type="project" value="UniProtKB-KW"/>
</dbReference>
<evidence type="ECO:0000259" key="2">
    <source>
        <dbReference type="Pfam" id="PF00561"/>
    </source>
</evidence>
<dbReference type="Pfam" id="PF00561">
    <property type="entry name" value="Abhydrolase_1"/>
    <property type="match status" value="1"/>
</dbReference>
<dbReference type="RefSeq" id="WP_344860266.1">
    <property type="nucleotide sequence ID" value="NZ_BAAAZN010000006.1"/>
</dbReference>
<keyword evidence="1 3" id="KW-0378">Hydrolase</keyword>
<dbReference type="EMBL" id="BAAAZN010000006">
    <property type="protein sequence ID" value="GAA3545574.1"/>
    <property type="molecule type" value="Genomic_DNA"/>
</dbReference>
<organism evidence="3 4">
    <name type="scientific">Amycolatopsis ultiminotia</name>
    <dbReference type="NCBI Taxonomy" id="543629"/>
    <lineage>
        <taxon>Bacteria</taxon>
        <taxon>Bacillati</taxon>
        <taxon>Actinomycetota</taxon>
        <taxon>Actinomycetes</taxon>
        <taxon>Pseudonocardiales</taxon>
        <taxon>Pseudonocardiaceae</taxon>
        <taxon>Amycolatopsis</taxon>
    </lineage>
</organism>
<dbReference type="InterPro" id="IPR000073">
    <property type="entry name" value="AB_hydrolase_1"/>
</dbReference>
<reference evidence="4" key="1">
    <citation type="journal article" date="2019" name="Int. J. Syst. Evol. Microbiol.">
        <title>The Global Catalogue of Microorganisms (GCM) 10K type strain sequencing project: providing services to taxonomists for standard genome sequencing and annotation.</title>
        <authorList>
            <consortium name="The Broad Institute Genomics Platform"/>
            <consortium name="The Broad Institute Genome Sequencing Center for Infectious Disease"/>
            <person name="Wu L."/>
            <person name="Ma J."/>
        </authorList>
    </citation>
    <scope>NUCLEOTIDE SEQUENCE [LARGE SCALE GENOMIC DNA]</scope>
    <source>
        <strain evidence="4">JCM 16898</strain>
    </source>
</reference>
<comment type="caution">
    <text evidence="3">The sequence shown here is derived from an EMBL/GenBank/DDBJ whole genome shotgun (WGS) entry which is preliminary data.</text>
</comment>
<gene>
    <name evidence="3" type="ORF">GCM10022222_31480</name>
</gene>
<protein>
    <submittedName>
        <fullName evidence="3">Alpha/beta hydrolase</fullName>
    </submittedName>
</protein>
<accession>A0ABP6W546</accession>
<dbReference type="PRINTS" id="PR00111">
    <property type="entry name" value="ABHYDROLASE"/>
</dbReference>
<feature type="domain" description="AB hydrolase-1" evidence="2">
    <location>
        <begin position="24"/>
        <end position="260"/>
    </location>
</feature>
<name>A0ABP6W546_9PSEU</name>